<evidence type="ECO:0000259" key="2">
    <source>
        <dbReference type="Pfam" id="PF04773"/>
    </source>
</evidence>
<keyword evidence="1" id="KW-0472">Membrane</keyword>
<dbReference type="PANTHER" id="PTHR30273">
    <property type="entry name" value="PERIPLASMIC SIGNAL SENSOR AND SIGMA FACTOR ACTIVATOR FECR-RELATED"/>
    <property type="match status" value="1"/>
</dbReference>
<evidence type="ECO:0000313" key="4">
    <source>
        <dbReference type="EMBL" id="OQP40076.1"/>
    </source>
</evidence>
<dbReference type="Gene3D" id="3.55.50.30">
    <property type="match status" value="1"/>
</dbReference>
<proteinExistence type="predicted"/>
<feature type="domain" description="FecR protein" evidence="2">
    <location>
        <begin position="176"/>
        <end position="271"/>
    </location>
</feature>
<keyword evidence="5" id="KW-1185">Reference proteome</keyword>
<comment type="caution">
    <text evidence="4">The sequence shown here is derived from an EMBL/GenBank/DDBJ whole genome shotgun (WGS) entry which is preliminary data.</text>
</comment>
<dbReference type="InterPro" id="IPR006860">
    <property type="entry name" value="FecR"/>
</dbReference>
<dbReference type="PANTHER" id="PTHR30273:SF2">
    <property type="entry name" value="PROTEIN FECR"/>
    <property type="match status" value="1"/>
</dbReference>
<feature type="transmembrane region" description="Helical" evidence="1">
    <location>
        <begin position="81"/>
        <end position="104"/>
    </location>
</feature>
<evidence type="ECO:0008006" key="6">
    <source>
        <dbReference type="Google" id="ProtNLM"/>
    </source>
</evidence>
<dbReference type="Pfam" id="PF04773">
    <property type="entry name" value="FecR"/>
    <property type="match status" value="1"/>
</dbReference>
<keyword evidence="1" id="KW-0812">Transmembrane</keyword>
<name>A0A1V9E1T5_9BACT</name>
<evidence type="ECO:0000313" key="5">
    <source>
        <dbReference type="Proteomes" id="UP000192610"/>
    </source>
</evidence>
<dbReference type="EMBL" id="LVXG01000078">
    <property type="protein sequence ID" value="OQP40076.1"/>
    <property type="molecule type" value="Genomic_DNA"/>
</dbReference>
<sequence length="396" mass="43658">MSVSDFITLFRKYAEGSCTDNEKQELFTLIALSENDSMLHDELDLLINTMDEDLAVPNEKANEILSVILRLKPGKAKTKRLFPFVWQAAAAILLLLGSGLYFLLTRPAATNTTQLAVVKEITPAANGAILTLDNGRTILLDSMQQNVIYQSGSTIKLNKGVVTYEANTSGTASYNTLTTPKGRIFHLVLPDSSDVWLNAGSSIRYPTAFTGAERKVELQGEAYFEVAHNAHKPFIVSKGSTTVQVLGTHFNVNAYDDEEAIKTTLLEGSVKVVLSAGRNPQSAILKPGQQAIAIGSPVTTAHSLLTINNSPDLDQVIAWRKGIFNFENADLKAVMRQLERWYDIQVAYENNVPNIVFGGKMKRDLNLSQVLRILEISKVNFRLEDRKLIVSSQLSN</sequence>
<dbReference type="Pfam" id="PF16344">
    <property type="entry name" value="FecR_C"/>
    <property type="match status" value="1"/>
</dbReference>
<organism evidence="4 5">
    <name type="scientific">Niastella yeongjuensis</name>
    <dbReference type="NCBI Taxonomy" id="354355"/>
    <lineage>
        <taxon>Bacteria</taxon>
        <taxon>Pseudomonadati</taxon>
        <taxon>Bacteroidota</taxon>
        <taxon>Chitinophagia</taxon>
        <taxon>Chitinophagales</taxon>
        <taxon>Chitinophagaceae</taxon>
        <taxon>Niastella</taxon>
    </lineage>
</organism>
<feature type="domain" description="Protein FecR C-terminal" evidence="3">
    <location>
        <begin position="324"/>
        <end position="390"/>
    </location>
</feature>
<keyword evidence="1" id="KW-1133">Transmembrane helix</keyword>
<protein>
    <recommendedName>
        <fullName evidence="6">Iron dicitrate transport regulator FecR</fullName>
    </recommendedName>
</protein>
<dbReference type="InterPro" id="IPR032508">
    <property type="entry name" value="FecR_C"/>
</dbReference>
<dbReference type="GO" id="GO:0016989">
    <property type="term" value="F:sigma factor antagonist activity"/>
    <property type="evidence" value="ECO:0007669"/>
    <property type="project" value="TreeGrafter"/>
</dbReference>
<dbReference type="STRING" id="354355.SAMN05660816_02314"/>
<dbReference type="FunFam" id="2.60.120.1440:FF:000001">
    <property type="entry name" value="Putative anti-sigma factor"/>
    <property type="match status" value="1"/>
</dbReference>
<dbReference type="InterPro" id="IPR012373">
    <property type="entry name" value="Ferrdict_sens_TM"/>
</dbReference>
<evidence type="ECO:0000256" key="1">
    <source>
        <dbReference type="SAM" id="Phobius"/>
    </source>
</evidence>
<dbReference type="Proteomes" id="UP000192610">
    <property type="component" value="Unassembled WGS sequence"/>
</dbReference>
<dbReference type="AlphaFoldDB" id="A0A1V9E1T5"/>
<evidence type="ECO:0000259" key="3">
    <source>
        <dbReference type="Pfam" id="PF16344"/>
    </source>
</evidence>
<accession>A0A1V9E1T5</accession>
<reference evidence="5" key="1">
    <citation type="submission" date="2016-04" db="EMBL/GenBank/DDBJ databases">
        <authorList>
            <person name="Chen L."/>
            <person name="Zhuang W."/>
            <person name="Wang G."/>
        </authorList>
    </citation>
    <scope>NUCLEOTIDE SEQUENCE [LARGE SCALE GENOMIC DNA]</scope>
    <source>
        <strain evidence="5">17621</strain>
    </source>
</reference>
<gene>
    <name evidence="4" type="ORF">A4H97_17845</name>
</gene>
<dbReference type="Gene3D" id="2.60.120.1440">
    <property type="match status" value="1"/>
</dbReference>